<gene>
    <name evidence="1" type="ORF">TeGR_g14135</name>
</gene>
<evidence type="ECO:0000313" key="1">
    <source>
        <dbReference type="EMBL" id="GMI31846.1"/>
    </source>
</evidence>
<sequence length="124" mass="13749">MLSIKNLGLAAPLFNLLMLPANGFFLRSRALSRLDPETWSPFGQLSVLLWAGAYWAAARDGAAAGELIWLVFAVEKAVYVARWTRWMATHDPVKVLKASFKSDNKHDVVQARECQPTPLPRGGI</sequence>
<name>A0ABQ6MT51_9STRA</name>
<organism evidence="1 2">
    <name type="scientific">Tetraparma gracilis</name>
    <dbReference type="NCBI Taxonomy" id="2962635"/>
    <lineage>
        <taxon>Eukaryota</taxon>
        <taxon>Sar</taxon>
        <taxon>Stramenopiles</taxon>
        <taxon>Ochrophyta</taxon>
        <taxon>Bolidophyceae</taxon>
        <taxon>Parmales</taxon>
        <taxon>Triparmaceae</taxon>
        <taxon>Tetraparma</taxon>
    </lineage>
</organism>
<protein>
    <submittedName>
        <fullName evidence="1">Uncharacterized protein</fullName>
    </submittedName>
</protein>
<reference evidence="1 2" key="1">
    <citation type="journal article" date="2023" name="Commun. Biol.">
        <title>Genome analysis of Parmales, the sister group of diatoms, reveals the evolutionary specialization of diatoms from phago-mixotrophs to photoautotrophs.</title>
        <authorList>
            <person name="Ban H."/>
            <person name="Sato S."/>
            <person name="Yoshikawa S."/>
            <person name="Yamada K."/>
            <person name="Nakamura Y."/>
            <person name="Ichinomiya M."/>
            <person name="Sato N."/>
            <person name="Blanc-Mathieu R."/>
            <person name="Endo H."/>
            <person name="Kuwata A."/>
            <person name="Ogata H."/>
        </authorList>
    </citation>
    <scope>NUCLEOTIDE SEQUENCE [LARGE SCALE GENOMIC DNA]</scope>
</reference>
<evidence type="ECO:0000313" key="2">
    <source>
        <dbReference type="Proteomes" id="UP001165060"/>
    </source>
</evidence>
<accession>A0ABQ6MT51</accession>
<dbReference type="Proteomes" id="UP001165060">
    <property type="component" value="Unassembled WGS sequence"/>
</dbReference>
<proteinExistence type="predicted"/>
<comment type="caution">
    <text evidence="1">The sequence shown here is derived from an EMBL/GenBank/DDBJ whole genome shotgun (WGS) entry which is preliminary data.</text>
</comment>
<keyword evidence="2" id="KW-1185">Reference proteome</keyword>
<dbReference type="EMBL" id="BRYB01001715">
    <property type="protein sequence ID" value="GMI31846.1"/>
    <property type="molecule type" value="Genomic_DNA"/>
</dbReference>